<feature type="signal peptide" evidence="1">
    <location>
        <begin position="1"/>
        <end position="19"/>
    </location>
</feature>
<reference evidence="2 3" key="1">
    <citation type="submission" date="2020-07" db="EMBL/GenBank/DDBJ databases">
        <title>Thermogemmata thermophila gen. nov., sp. nov., a novel moderate thermophilic planctomycete from a Kamchatka hot spring.</title>
        <authorList>
            <person name="Elcheninov A.G."/>
            <person name="Podosokorskaya O.A."/>
            <person name="Kovaleva O.L."/>
            <person name="Novikov A."/>
            <person name="Bonch-Osmolovskaya E.A."/>
            <person name="Toshchakov S.V."/>
            <person name="Kublanov I.V."/>
        </authorList>
    </citation>
    <scope>NUCLEOTIDE SEQUENCE [LARGE SCALE GENOMIC DNA]</scope>
    <source>
        <strain evidence="2 3">2918</strain>
    </source>
</reference>
<dbReference type="AlphaFoldDB" id="A0A7V8VE78"/>
<feature type="chain" id="PRO_5031121372" description="DUF4198 domain-containing protein" evidence="1">
    <location>
        <begin position="20"/>
        <end position="234"/>
    </location>
</feature>
<name>A0A7V8VE78_9BACT</name>
<gene>
    <name evidence="2" type="ORF">H0921_09060</name>
</gene>
<keyword evidence="1" id="KW-0732">Signal</keyword>
<organism evidence="2 3">
    <name type="scientific">Thermogemmata fonticola</name>
    <dbReference type="NCBI Taxonomy" id="2755323"/>
    <lineage>
        <taxon>Bacteria</taxon>
        <taxon>Pseudomonadati</taxon>
        <taxon>Planctomycetota</taxon>
        <taxon>Planctomycetia</taxon>
        <taxon>Gemmatales</taxon>
        <taxon>Gemmataceae</taxon>
        <taxon>Thermogemmata</taxon>
    </lineage>
</organism>
<keyword evidence="3" id="KW-1185">Reference proteome</keyword>
<protein>
    <recommendedName>
        <fullName evidence="4">DUF4198 domain-containing protein</fullName>
    </recommendedName>
</protein>
<sequence length="234" mass="25350">MRLAVATVVLLGVSFSAFAHFVFVYVSSEAGEARLVFGHAAAPDPKTPATRAEKTLLTLRSVNGQDYKLVVEKGAGNYYRALLKEHQPRLIFGVTEAAVTQRGDNPPMLTWYYPKVIVGDPFAAGNAVGEALPMEIVPLRADGGVRFQVRRQGKTVADAEVSVDLSEKAEKGEVSSTSVKTDTQGLTPIYKEGGRYCVAARVTERRSGEWAGKKYEAVRHIATLVCDVPPLNGR</sequence>
<dbReference type="EMBL" id="JACEFB010000005">
    <property type="protein sequence ID" value="MBA2226306.1"/>
    <property type="molecule type" value="Genomic_DNA"/>
</dbReference>
<evidence type="ECO:0008006" key="4">
    <source>
        <dbReference type="Google" id="ProtNLM"/>
    </source>
</evidence>
<evidence type="ECO:0000313" key="3">
    <source>
        <dbReference type="Proteomes" id="UP000542342"/>
    </source>
</evidence>
<evidence type="ECO:0000256" key="1">
    <source>
        <dbReference type="SAM" id="SignalP"/>
    </source>
</evidence>
<dbReference type="Proteomes" id="UP000542342">
    <property type="component" value="Unassembled WGS sequence"/>
</dbReference>
<proteinExistence type="predicted"/>
<comment type="caution">
    <text evidence="2">The sequence shown here is derived from an EMBL/GenBank/DDBJ whole genome shotgun (WGS) entry which is preliminary data.</text>
</comment>
<accession>A0A7V8VE78</accession>
<dbReference type="RefSeq" id="WP_194537745.1">
    <property type="nucleotide sequence ID" value="NZ_JACEFB010000005.1"/>
</dbReference>
<evidence type="ECO:0000313" key="2">
    <source>
        <dbReference type="EMBL" id="MBA2226306.1"/>
    </source>
</evidence>